<evidence type="ECO:0000313" key="4">
    <source>
        <dbReference type="Proteomes" id="UP000254235"/>
    </source>
</evidence>
<dbReference type="SUPFAM" id="SSF56214">
    <property type="entry name" value="4'-phosphopantetheinyl transferase"/>
    <property type="match status" value="2"/>
</dbReference>
<dbReference type="OrthoDB" id="1190494at2"/>
<evidence type="ECO:0000313" key="3">
    <source>
        <dbReference type="EMBL" id="SUC12673.1"/>
    </source>
</evidence>
<dbReference type="GeneID" id="78570968"/>
<dbReference type="Gene3D" id="3.90.470.20">
    <property type="entry name" value="4'-phosphopantetheinyl transferase domain"/>
    <property type="match status" value="2"/>
</dbReference>
<protein>
    <submittedName>
        <fullName evidence="3">4'-phosphopantetheinyl transferase superfamily</fullName>
    </submittedName>
</protein>
<proteinExistence type="predicted"/>
<evidence type="ECO:0000256" key="1">
    <source>
        <dbReference type="ARBA" id="ARBA00022679"/>
    </source>
</evidence>
<gene>
    <name evidence="3" type="ORF">NCTC13043_01280</name>
</gene>
<dbReference type="GO" id="GO:0008897">
    <property type="term" value="F:holo-[acyl-carrier-protein] synthase activity"/>
    <property type="evidence" value="ECO:0007669"/>
    <property type="project" value="InterPro"/>
</dbReference>
<name>A0A379F2L6_9BACT</name>
<evidence type="ECO:0000259" key="2">
    <source>
        <dbReference type="Pfam" id="PF01648"/>
    </source>
</evidence>
<dbReference type="AlphaFoldDB" id="A0A379F2L6"/>
<reference evidence="3 4" key="1">
    <citation type="submission" date="2018-06" db="EMBL/GenBank/DDBJ databases">
        <authorList>
            <consortium name="Pathogen Informatics"/>
            <person name="Doyle S."/>
        </authorList>
    </citation>
    <scope>NUCLEOTIDE SEQUENCE [LARGE SCALE GENOMIC DNA]</scope>
    <source>
        <strain evidence="3 4">NCTC13043</strain>
    </source>
</reference>
<dbReference type="RefSeq" id="WP_115083404.1">
    <property type="nucleotide sequence ID" value="NZ_CALBEW010000054.1"/>
</dbReference>
<accession>A0A379F2L6</accession>
<dbReference type="InterPro" id="IPR037143">
    <property type="entry name" value="4-PPantetheinyl_Trfase_dom_sf"/>
</dbReference>
<organism evidence="3 4">
    <name type="scientific">Prevotella pallens</name>
    <dbReference type="NCBI Taxonomy" id="60133"/>
    <lineage>
        <taxon>Bacteria</taxon>
        <taxon>Pseudomonadati</taxon>
        <taxon>Bacteroidota</taxon>
        <taxon>Bacteroidia</taxon>
        <taxon>Bacteroidales</taxon>
        <taxon>Prevotellaceae</taxon>
        <taxon>Prevotella</taxon>
    </lineage>
</organism>
<dbReference type="EMBL" id="UGTP01000001">
    <property type="protein sequence ID" value="SUC12673.1"/>
    <property type="molecule type" value="Genomic_DNA"/>
</dbReference>
<dbReference type="Pfam" id="PF01648">
    <property type="entry name" value="ACPS"/>
    <property type="match status" value="1"/>
</dbReference>
<dbReference type="GO" id="GO:0000287">
    <property type="term" value="F:magnesium ion binding"/>
    <property type="evidence" value="ECO:0007669"/>
    <property type="project" value="InterPro"/>
</dbReference>
<dbReference type="Proteomes" id="UP000254235">
    <property type="component" value="Unassembled WGS sequence"/>
</dbReference>
<keyword evidence="1 3" id="KW-0808">Transferase</keyword>
<feature type="domain" description="4'-phosphopantetheinyl transferase" evidence="2">
    <location>
        <begin position="77"/>
        <end position="135"/>
    </location>
</feature>
<sequence length="170" mass="19633">MGSSISYPAKDLMLGTLDIALGRDAEKQGEKELLRQMLGNDVSITHNEDGKPFIKGYNISVSHTKGIVAILLSKHLQVGIDIEYYSDRIKKIAERFLRPDEIYNETPDLLTVWCAKEAVYKLYSEQHLTYQEMKVDVINKRLLNLKTNIWIEFTQSIYSDYILVTCWINK</sequence>
<dbReference type="InterPro" id="IPR008278">
    <property type="entry name" value="4-PPantetheinyl_Trfase_dom"/>
</dbReference>